<evidence type="ECO:0000313" key="3">
    <source>
        <dbReference type="Proteomes" id="UP000324585"/>
    </source>
</evidence>
<organism evidence="2 3">
    <name type="scientific">Porphyridium purpureum</name>
    <name type="common">Red alga</name>
    <name type="synonym">Porphyridium cruentum</name>
    <dbReference type="NCBI Taxonomy" id="35688"/>
    <lineage>
        <taxon>Eukaryota</taxon>
        <taxon>Rhodophyta</taxon>
        <taxon>Bangiophyceae</taxon>
        <taxon>Porphyridiales</taxon>
        <taxon>Porphyridiaceae</taxon>
        <taxon>Porphyridium</taxon>
    </lineage>
</organism>
<feature type="compositionally biased region" description="Acidic residues" evidence="1">
    <location>
        <begin position="113"/>
        <end position="123"/>
    </location>
</feature>
<keyword evidence="3" id="KW-1185">Reference proteome</keyword>
<evidence type="ECO:0000256" key="1">
    <source>
        <dbReference type="SAM" id="MobiDB-lite"/>
    </source>
</evidence>
<reference evidence="3" key="1">
    <citation type="journal article" date="2019" name="Nat. Commun.">
        <title>Expansion of phycobilisome linker gene families in mesophilic red algae.</title>
        <authorList>
            <person name="Lee J."/>
            <person name="Kim D."/>
            <person name="Bhattacharya D."/>
            <person name="Yoon H.S."/>
        </authorList>
    </citation>
    <scope>NUCLEOTIDE SEQUENCE [LARGE SCALE GENOMIC DNA]</scope>
    <source>
        <strain evidence="3">CCMP 1328</strain>
    </source>
</reference>
<feature type="compositionally biased region" description="Low complexity" evidence="1">
    <location>
        <begin position="90"/>
        <end position="109"/>
    </location>
</feature>
<proteinExistence type="predicted"/>
<accession>A0A5J4Z2Y9</accession>
<gene>
    <name evidence="2" type="ORF">FVE85_1032</name>
</gene>
<sequence length="123" mass="12810">MAAQMDGSNNATAIAGESAAADDAHTVDINTLLERLDKTFRENSERMQQGLNKMQHQLDDLQQSLQTLQSQGATSDGTSAGKVPEVGVTASSQAEQSPSAPADAAPSNAGLPEQDDADNENLV</sequence>
<dbReference type="AlphaFoldDB" id="A0A5J4Z2Y9"/>
<comment type="caution">
    <text evidence="2">The sequence shown here is derived from an EMBL/GenBank/DDBJ whole genome shotgun (WGS) entry which is preliminary data.</text>
</comment>
<dbReference type="Proteomes" id="UP000324585">
    <property type="component" value="Unassembled WGS sequence"/>
</dbReference>
<name>A0A5J4Z2Y9_PORPP</name>
<protein>
    <submittedName>
        <fullName evidence="2">Uncharacterized protein</fullName>
    </submittedName>
</protein>
<feature type="region of interest" description="Disordered" evidence="1">
    <location>
        <begin position="65"/>
        <end position="123"/>
    </location>
</feature>
<evidence type="ECO:0000313" key="2">
    <source>
        <dbReference type="EMBL" id="KAA8497303.1"/>
    </source>
</evidence>
<dbReference type="EMBL" id="VRMN01000002">
    <property type="protein sequence ID" value="KAA8497303.1"/>
    <property type="molecule type" value="Genomic_DNA"/>
</dbReference>